<dbReference type="CDD" id="cd00213">
    <property type="entry name" value="S-100"/>
    <property type="match status" value="1"/>
</dbReference>
<dbReference type="PROSITE" id="PS00018">
    <property type="entry name" value="EF_HAND_1"/>
    <property type="match status" value="1"/>
</dbReference>
<keyword evidence="3" id="KW-0106">Calcium</keyword>
<sequence>MMAAEGAQTSVTNKPLRALWLEPEQEKRWPGAASPSTTAKMKSDLELALECIVNIYHQYALKSPPIDDYLNKFEFSQLLQENAEPFLHRNMTPGLSVDEYINQLFSRADKNRDGRLRFTEFLTTLSGVVIDAHERLSGHHNRPVLRKPSWTQGLRRSIQSPAMSAATLPEAGQRSGDPKFPGNCSLEAALGAIVDVYHRYSARSGSLDLLSFDDFNVLLHEQAQHFLQNCGRDRASYLRDLFRETDLSKDRQLSFEEFSTVLAKLTDDAHRLSHGHDPCGPDRD</sequence>
<evidence type="ECO:0000313" key="5">
    <source>
        <dbReference type="EMBL" id="OPJ85699.1"/>
    </source>
</evidence>
<dbReference type="GO" id="GO:0005509">
    <property type="term" value="F:calcium ion binding"/>
    <property type="evidence" value="ECO:0007669"/>
    <property type="project" value="InterPro"/>
</dbReference>
<dbReference type="Gene3D" id="1.10.238.10">
    <property type="entry name" value="EF-hand"/>
    <property type="match status" value="2"/>
</dbReference>
<dbReference type="InterPro" id="IPR018247">
    <property type="entry name" value="EF_Hand_1_Ca_BS"/>
</dbReference>
<dbReference type="SMART" id="SM01394">
    <property type="entry name" value="S_100"/>
    <property type="match status" value="2"/>
</dbReference>
<keyword evidence="6" id="KW-1185">Reference proteome</keyword>
<keyword evidence="1" id="KW-0479">Metal-binding</keyword>
<dbReference type="GO" id="GO:0046914">
    <property type="term" value="F:transition metal ion binding"/>
    <property type="evidence" value="ECO:0007669"/>
    <property type="project" value="InterPro"/>
</dbReference>
<dbReference type="GO" id="GO:0005737">
    <property type="term" value="C:cytoplasm"/>
    <property type="evidence" value="ECO:0007669"/>
    <property type="project" value="TreeGrafter"/>
</dbReference>
<comment type="caution">
    <text evidence="5">The sequence shown here is derived from an EMBL/GenBank/DDBJ whole genome shotgun (WGS) entry which is preliminary data.</text>
</comment>
<dbReference type="Pfam" id="PF01023">
    <property type="entry name" value="S_100"/>
    <property type="match status" value="2"/>
</dbReference>
<dbReference type="PANTHER" id="PTHR11639:SF77">
    <property type="entry name" value="PROTEIN S100-A12"/>
    <property type="match status" value="1"/>
</dbReference>
<reference evidence="5 6" key="1">
    <citation type="submission" date="2016-02" db="EMBL/GenBank/DDBJ databases">
        <title>Band-tailed pigeon sequencing and assembly.</title>
        <authorList>
            <person name="Soares A.E."/>
            <person name="Novak B.J."/>
            <person name="Rice E.S."/>
            <person name="O'Connell B."/>
            <person name="Chang D."/>
            <person name="Weber S."/>
            <person name="Shapiro B."/>
        </authorList>
    </citation>
    <scope>NUCLEOTIDE SEQUENCE [LARGE SCALE GENOMIC DNA]</scope>
    <source>
        <strain evidence="5">BTP2013</strain>
        <tissue evidence="5">Blood</tissue>
    </source>
</reference>
<dbReference type="SUPFAM" id="SSF47473">
    <property type="entry name" value="EF-hand"/>
    <property type="match status" value="1"/>
</dbReference>
<proteinExistence type="predicted"/>
<gene>
    <name evidence="5" type="ORF">AV530_009251</name>
</gene>
<evidence type="ECO:0000256" key="3">
    <source>
        <dbReference type="ARBA" id="ARBA00022837"/>
    </source>
</evidence>
<evidence type="ECO:0000256" key="2">
    <source>
        <dbReference type="ARBA" id="ARBA00022737"/>
    </source>
</evidence>
<dbReference type="InterPro" id="IPR013787">
    <property type="entry name" value="S100_Ca-bd_sub"/>
</dbReference>
<dbReference type="EMBL" id="LSYS01002801">
    <property type="protein sequence ID" value="OPJ85699.1"/>
    <property type="molecule type" value="Genomic_DNA"/>
</dbReference>
<feature type="domain" description="EF-hand" evidence="4">
    <location>
        <begin position="96"/>
        <end position="131"/>
    </location>
</feature>
<dbReference type="GO" id="GO:0048306">
    <property type="term" value="F:calcium-dependent protein binding"/>
    <property type="evidence" value="ECO:0007669"/>
    <property type="project" value="TreeGrafter"/>
</dbReference>
<organism evidence="5 6">
    <name type="scientific">Patagioenas fasciata monilis</name>
    <dbReference type="NCBI Taxonomy" id="372326"/>
    <lineage>
        <taxon>Eukaryota</taxon>
        <taxon>Metazoa</taxon>
        <taxon>Chordata</taxon>
        <taxon>Craniata</taxon>
        <taxon>Vertebrata</taxon>
        <taxon>Euteleostomi</taxon>
        <taxon>Archelosauria</taxon>
        <taxon>Archosauria</taxon>
        <taxon>Dinosauria</taxon>
        <taxon>Saurischia</taxon>
        <taxon>Theropoda</taxon>
        <taxon>Coelurosauria</taxon>
        <taxon>Aves</taxon>
        <taxon>Neognathae</taxon>
        <taxon>Neoaves</taxon>
        <taxon>Columbimorphae</taxon>
        <taxon>Columbiformes</taxon>
        <taxon>Columbidae</taxon>
        <taxon>Patagioenas</taxon>
    </lineage>
</organism>
<dbReference type="InterPro" id="IPR034325">
    <property type="entry name" value="S-100_dom"/>
</dbReference>
<dbReference type="SMART" id="SM00054">
    <property type="entry name" value="EFh"/>
    <property type="match status" value="2"/>
</dbReference>
<dbReference type="InterPro" id="IPR011992">
    <property type="entry name" value="EF-hand-dom_pair"/>
</dbReference>
<dbReference type="PROSITE" id="PS50222">
    <property type="entry name" value="EF_HAND_2"/>
    <property type="match status" value="2"/>
</dbReference>
<dbReference type="InterPro" id="IPR002048">
    <property type="entry name" value="EF_hand_dom"/>
</dbReference>
<dbReference type="PANTHER" id="PTHR11639">
    <property type="entry name" value="S100 CALCIUM-BINDING PROTEIN"/>
    <property type="match status" value="1"/>
</dbReference>
<name>A0A1V4KMQ3_PATFA</name>
<evidence type="ECO:0000313" key="6">
    <source>
        <dbReference type="Proteomes" id="UP000190648"/>
    </source>
</evidence>
<keyword evidence="2" id="KW-0677">Repeat</keyword>
<dbReference type="Proteomes" id="UP000190648">
    <property type="component" value="Unassembled WGS sequence"/>
</dbReference>
<feature type="domain" description="EF-hand" evidence="4">
    <location>
        <begin position="233"/>
        <end position="268"/>
    </location>
</feature>
<protein>
    <submittedName>
        <fullName evidence="5">Protein S100-A7</fullName>
    </submittedName>
</protein>
<evidence type="ECO:0000259" key="4">
    <source>
        <dbReference type="PROSITE" id="PS50222"/>
    </source>
</evidence>
<dbReference type="GO" id="GO:0043542">
    <property type="term" value="P:endothelial cell migration"/>
    <property type="evidence" value="ECO:0007669"/>
    <property type="project" value="TreeGrafter"/>
</dbReference>
<evidence type="ECO:0000256" key="1">
    <source>
        <dbReference type="ARBA" id="ARBA00022723"/>
    </source>
</evidence>
<dbReference type="AlphaFoldDB" id="A0A1V4KMQ3"/>
<accession>A0A1V4KMQ3</accession>
<dbReference type="GO" id="GO:0070062">
    <property type="term" value="C:extracellular exosome"/>
    <property type="evidence" value="ECO:0007669"/>
    <property type="project" value="TreeGrafter"/>
</dbReference>
<dbReference type="OrthoDB" id="26525at2759"/>